<dbReference type="Proteomes" id="UP000780801">
    <property type="component" value="Unassembled WGS sequence"/>
</dbReference>
<evidence type="ECO:0000313" key="3">
    <source>
        <dbReference type="Proteomes" id="UP000780801"/>
    </source>
</evidence>
<name>A0A9P6KBG3_9FUNG</name>
<reference evidence="2" key="1">
    <citation type="journal article" date="2020" name="Fungal Divers.">
        <title>Resolving the Mortierellaceae phylogeny through synthesis of multi-gene phylogenetics and phylogenomics.</title>
        <authorList>
            <person name="Vandepol N."/>
            <person name="Liber J."/>
            <person name="Desiro A."/>
            <person name="Na H."/>
            <person name="Kennedy M."/>
            <person name="Barry K."/>
            <person name="Grigoriev I.V."/>
            <person name="Miller A.N."/>
            <person name="O'Donnell K."/>
            <person name="Stajich J.E."/>
            <person name="Bonito G."/>
        </authorList>
    </citation>
    <scope>NUCLEOTIDE SEQUENCE</scope>
    <source>
        <strain evidence="2">KOD1015</strain>
    </source>
</reference>
<sequence>TSFLAATALCIIGSVNAAFMHRLDGRSDTGSFTRELKIDGGSVCKASYSRSPAGVGKWGCNGYYYASQWDSSGVCQSWTSQDRNTPMRCFAESARVCNCYYP</sequence>
<feature type="non-terminal residue" evidence="2">
    <location>
        <position position="1"/>
    </location>
</feature>
<organism evidence="2 3">
    <name type="scientific">Lunasporangiospora selenospora</name>
    <dbReference type="NCBI Taxonomy" id="979761"/>
    <lineage>
        <taxon>Eukaryota</taxon>
        <taxon>Fungi</taxon>
        <taxon>Fungi incertae sedis</taxon>
        <taxon>Mucoromycota</taxon>
        <taxon>Mortierellomycotina</taxon>
        <taxon>Mortierellomycetes</taxon>
        <taxon>Mortierellales</taxon>
        <taxon>Mortierellaceae</taxon>
        <taxon>Lunasporangiospora</taxon>
    </lineage>
</organism>
<keyword evidence="1" id="KW-0732">Signal</keyword>
<feature type="signal peptide" evidence="1">
    <location>
        <begin position="1"/>
        <end position="17"/>
    </location>
</feature>
<comment type="caution">
    <text evidence="2">The sequence shown here is derived from an EMBL/GenBank/DDBJ whole genome shotgun (WGS) entry which is preliminary data.</text>
</comment>
<dbReference type="AlphaFoldDB" id="A0A9P6KBG3"/>
<gene>
    <name evidence="2" type="ORF">BGW38_005316</name>
</gene>
<keyword evidence="3" id="KW-1185">Reference proteome</keyword>
<dbReference type="EMBL" id="JAABOA010003370">
    <property type="protein sequence ID" value="KAF9578741.1"/>
    <property type="molecule type" value="Genomic_DNA"/>
</dbReference>
<evidence type="ECO:0000313" key="2">
    <source>
        <dbReference type="EMBL" id="KAF9578741.1"/>
    </source>
</evidence>
<feature type="chain" id="PRO_5040305549" evidence="1">
    <location>
        <begin position="18"/>
        <end position="102"/>
    </location>
</feature>
<accession>A0A9P6KBG3</accession>
<proteinExistence type="predicted"/>
<evidence type="ECO:0000256" key="1">
    <source>
        <dbReference type="SAM" id="SignalP"/>
    </source>
</evidence>
<protein>
    <submittedName>
        <fullName evidence="2">Uncharacterized protein</fullName>
    </submittedName>
</protein>